<reference evidence="1 2" key="1">
    <citation type="submission" date="2017-01" db="EMBL/GenBank/DDBJ databases">
        <authorList>
            <person name="Mah S.A."/>
            <person name="Swanson W.J."/>
            <person name="Moy G.W."/>
            <person name="Vacquier V.D."/>
        </authorList>
    </citation>
    <scope>NUCLEOTIDE SEQUENCE [LARGE SCALE GENOMIC DNA]</scope>
    <source>
        <strain evidence="1 2">DSM 11589</strain>
    </source>
</reference>
<proteinExistence type="predicted"/>
<protein>
    <submittedName>
        <fullName evidence="1">Phage capsid family protein</fullName>
    </submittedName>
</protein>
<dbReference type="EMBL" id="FTOA01000003">
    <property type="protein sequence ID" value="SIS76573.1"/>
    <property type="molecule type" value="Genomic_DNA"/>
</dbReference>
<dbReference type="STRING" id="80876.SAMN05421779_103519"/>
<dbReference type="Proteomes" id="UP000185678">
    <property type="component" value="Unassembled WGS sequence"/>
</dbReference>
<dbReference type="SUPFAM" id="SSF56563">
    <property type="entry name" value="Major capsid protein gp5"/>
    <property type="match status" value="1"/>
</dbReference>
<evidence type="ECO:0000313" key="2">
    <source>
        <dbReference type="Proteomes" id="UP000185678"/>
    </source>
</evidence>
<gene>
    <name evidence="1" type="ORF">SAMN05421779_103519</name>
</gene>
<dbReference type="AlphaFoldDB" id="A0A1N7LRS9"/>
<dbReference type="RefSeq" id="WP_076400239.1">
    <property type="nucleotide sequence ID" value="NZ_FTOA01000003.1"/>
</dbReference>
<evidence type="ECO:0000313" key="1">
    <source>
        <dbReference type="EMBL" id="SIS76573.1"/>
    </source>
</evidence>
<dbReference type="OrthoDB" id="7806816at2"/>
<accession>A0A1N7LRS9</accession>
<organism evidence="1 2">
    <name type="scientific">Insolitispirillum peregrinum</name>
    <dbReference type="NCBI Taxonomy" id="80876"/>
    <lineage>
        <taxon>Bacteria</taxon>
        <taxon>Pseudomonadati</taxon>
        <taxon>Pseudomonadota</taxon>
        <taxon>Alphaproteobacteria</taxon>
        <taxon>Rhodospirillales</taxon>
        <taxon>Novispirillaceae</taxon>
        <taxon>Insolitispirillum</taxon>
    </lineage>
</organism>
<sequence>MSWELLCKSNTELAALQTRFGATAPLVAFAKGLVGPEVLTVSGTLTPEVANAWIDLVVEHDFLKLVTVHRMARLKSEVPVLDMGRRSLRRVPQGSEPAADDSADVNQFGCTLEAEDAQLFLDLSRDFLRDNQNNPNLPTLVEGMLSRLYGAELLDLAFNGLGSTAPAGPDQKFLSLNKGWLLLLKEAAQAGKAPALATIDPATTGYVKALETVFTRLPAKYLATAVAVMSDTDALKYGVQVAGTPNGSYTAVPAGAFVGKPIVAVPYMPSGSIMVTPLENLVLGINQEMERTREYHARKRCLQYTFDGSFDFEIRVKEAAALGVAA</sequence>
<keyword evidence="2" id="KW-1185">Reference proteome</keyword>
<name>A0A1N7LRS9_9PROT</name>